<sequence>MKGKDLFTIAEMLKRPVFHRARLAAGERGIHRPVGWVHVLEITHVSPFVSRNDLILTTGLWLKRYEEERFEYMKQLFSQGAAGLCVEFGTTIDAVPDEILEWAEEHDFPVIVFEQPVRFVEITQDIHSLLINRHHLLLQNLESFSRKLQQETLRSSDMSAILRLLHDYVSRPVVYISSINASRFVPSVDAALAEKLGDIYGREVAGRMSADRENHLLFQLNGHTSVLFQPVVCFGQVFSAVGIILNGEQPGEAVPLLLDYTAKAAATLVLRTQFLEERLLRNQNELIQELMNRQISSEEQAQTRMGLRLLAKGEYLFMAGIFEVESLDKEAGQVRREAIHQDILVLLRSLLKKHNLHSLLMMKGNHCYLLCAKESITARSLTNLRTVLSNIVQHLNRYAEEELSEVRIHAGFGKSRSRMLETDRSLHEAYQVIETARCVARMKDRLFYDELGIYQLLKAVPDTPFLVAFVEDHLGALIAYDQEHQMQLLDTLDMYFQCHGSKKDTADKLYIHRQTLYNRLVKITEIIGTDMLAPDKRHCLEMALLAHRMLQSEGS</sequence>
<comment type="caution">
    <text evidence="3">The sequence shown here is derived from an EMBL/GenBank/DDBJ whole genome shotgun (WGS) entry which is preliminary data.</text>
</comment>
<keyword evidence="4" id="KW-1185">Reference proteome</keyword>
<dbReference type="InterPro" id="IPR051448">
    <property type="entry name" value="CdaR-like_regulators"/>
</dbReference>
<name>A0ABV5AU69_9BACL</name>
<dbReference type="Gene3D" id="1.10.10.2840">
    <property type="entry name" value="PucR C-terminal helix-turn-helix domain"/>
    <property type="match status" value="1"/>
</dbReference>
<organism evidence="3 4">
    <name type="scientific">Paenibacillus enshidis</name>
    <dbReference type="NCBI Taxonomy" id="1458439"/>
    <lineage>
        <taxon>Bacteria</taxon>
        <taxon>Bacillati</taxon>
        <taxon>Bacillota</taxon>
        <taxon>Bacilli</taxon>
        <taxon>Bacillales</taxon>
        <taxon>Paenibacillaceae</taxon>
        <taxon>Paenibacillus</taxon>
    </lineage>
</organism>
<dbReference type="PANTHER" id="PTHR33744">
    <property type="entry name" value="CARBOHYDRATE DIACID REGULATOR"/>
    <property type="match status" value="1"/>
</dbReference>
<evidence type="ECO:0000259" key="1">
    <source>
        <dbReference type="Pfam" id="PF07905"/>
    </source>
</evidence>
<evidence type="ECO:0000313" key="3">
    <source>
        <dbReference type="EMBL" id="MFB5267550.1"/>
    </source>
</evidence>
<feature type="domain" description="Purine catabolism PurC-like" evidence="1">
    <location>
        <begin position="11"/>
        <end position="130"/>
    </location>
</feature>
<evidence type="ECO:0000259" key="2">
    <source>
        <dbReference type="Pfam" id="PF13556"/>
    </source>
</evidence>
<gene>
    <name evidence="3" type="ORF">ACE41H_12265</name>
</gene>
<protein>
    <submittedName>
        <fullName evidence="3">PucR family transcriptional regulator</fullName>
    </submittedName>
</protein>
<evidence type="ECO:0000313" key="4">
    <source>
        <dbReference type="Proteomes" id="UP001580346"/>
    </source>
</evidence>
<feature type="domain" description="PucR C-terminal helix-turn-helix" evidence="2">
    <location>
        <begin position="488"/>
        <end position="546"/>
    </location>
</feature>
<dbReference type="RefSeq" id="WP_375355556.1">
    <property type="nucleotide sequence ID" value="NZ_JBHHMI010000009.1"/>
</dbReference>
<dbReference type="Proteomes" id="UP001580346">
    <property type="component" value="Unassembled WGS sequence"/>
</dbReference>
<dbReference type="InterPro" id="IPR042070">
    <property type="entry name" value="PucR_C-HTH_sf"/>
</dbReference>
<dbReference type="InterPro" id="IPR025736">
    <property type="entry name" value="PucR_C-HTH_dom"/>
</dbReference>
<dbReference type="Pfam" id="PF07905">
    <property type="entry name" value="PucR"/>
    <property type="match status" value="1"/>
</dbReference>
<dbReference type="EMBL" id="JBHHMI010000009">
    <property type="protein sequence ID" value="MFB5267550.1"/>
    <property type="molecule type" value="Genomic_DNA"/>
</dbReference>
<reference evidence="3 4" key="1">
    <citation type="submission" date="2024-09" db="EMBL/GenBank/DDBJ databases">
        <title>Paenibacillus zeirhizospherea sp. nov., isolated from surface of the maize (Zea mays) roots in a horticulture field, Hungary.</title>
        <authorList>
            <person name="Marton D."/>
            <person name="Farkas M."/>
            <person name="Bedics A."/>
            <person name="Toth E."/>
            <person name="Tancsics A."/>
            <person name="Boka K."/>
            <person name="Maroti G."/>
            <person name="Kriszt B."/>
            <person name="Cserhati M."/>
        </authorList>
    </citation>
    <scope>NUCLEOTIDE SEQUENCE [LARGE SCALE GENOMIC DNA]</scope>
    <source>
        <strain evidence="3 4">KCTC 33519</strain>
    </source>
</reference>
<accession>A0ABV5AU69</accession>
<dbReference type="Pfam" id="PF13556">
    <property type="entry name" value="HTH_30"/>
    <property type="match status" value="1"/>
</dbReference>
<dbReference type="PANTHER" id="PTHR33744:SF1">
    <property type="entry name" value="DNA-BINDING TRANSCRIPTIONAL ACTIVATOR ADER"/>
    <property type="match status" value="1"/>
</dbReference>
<proteinExistence type="predicted"/>
<dbReference type="InterPro" id="IPR012914">
    <property type="entry name" value="PucR_dom"/>
</dbReference>